<evidence type="ECO:0000313" key="2">
    <source>
        <dbReference type="EMBL" id="CAF0843858.1"/>
    </source>
</evidence>
<dbReference type="EMBL" id="CAJNOM010000168">
    <property type="protein sequence ID" value="CAF1173058.1"/>
    <property type="molecule type" value="Genomic_DNA"/>
</dbReference>
<dbReference type="PANTHER" id="PTHR38075">
    <property type="entry name" value="DUF4139 DOMAIN-CONTAINING PROTEIN"/>
    <property type="match status" value="1"/>
</dbReference>
<accession>A0A813VWX1</accession>
<keyword evidence="5" id="KW-1185">Reference proteome</keyword>
<organism evidence="2 6">
    <name type="scientific">Adineta steineri</name>
    <dbReference type="NCBI Taxonomy" id="433720"/>
    <lineage>
        <taxon>Eukaryota</taxon>
        <taxon>Metazoa</taxon>
        <taxon>Spiralia</taxon>
        <taxon>Gnathifera</taxon>
        <taxon>Rotifera</taxon>
        <taxon>Eurotatoria</taxon>
        <taxon>Bdelloidea</taxon>
        <taxon>Adinetida</taxon>
        <taxon>Adinetidae</taxon>
        <taxon>Adineta</taxon>
    </lineage>
</organism>
<dbReference type="AlphaFoldDB" id="A0A813VWX1"/>
<gene>
    <name evidence="2" type="ORF">BJG266_LOCUS7463</name>
    <name evidence="3" type="ORF">QVE165_LOCUS24161</name>
    <name evidence="4" type="ORF">QVE165_LOCUS24235</name>
</gene>
<feature type="chain" id="PRO_5036409526" evidence="1">
    <location>
        <begin position="19"/>
        <end position="386"/>
    </location>
</feature>
<dbReference type="OrthoDB" id="10008139at2759"/>
<proteinExistence type="predicted"/>
<evidence type="ECO:0000313" key="3">
    <source>
        <dbReference type="EMBL" id="CAF1171746.1"/>
    </source>
</evidence>
<evidence type="ECO:0000313" key="4">
    <source>
        <dbReference type="EMBL" id="CAF1173058.1"/>
    </source>
</evidence>
<dbReference type="Proteomes" id="UP000663832">
    <property type="component" value="Unassembled WGS sequence"/>
</dbReference>
<name>A0A813VWX1_9BILA</name>
<evidence type="ECO:0000256" key="1">
    <source>
        <dbReference type="SAM" id="SignalP"/>
    </source>
</evidence>
<dbReference type="PANTHER" id="PTHR38075:SF1">
    <property type="entry name" value="DUF4139 DOMAIN-CONTAINING PROTEIN"/>
    <property type="match status" value="1"/>
</dbReference>
<sequence length="386" mass="42309">MKTTFFLVLFVFYSSIEGLKINYYSSLGQIIDEGNLKNNVFEAYFDANDYSNIIQGSIDYPGTPIVEQNLYSSNEYHRNAPVHVRASSECSFSKAHLVDPYSLLVKDGSKFFYTEQKNIQFDNEPYLNAATLRALADIANNHQRAYHVSNSSLTSGTVNLAGGSSIAPVAHASVSMLAMAPVATTPTASNYGTYTYQINEAYTLYPQSVKTFPFITPTIAFAYTLEATSYVPSGGSSNGLFQRMFHIKPSEFLPAGQVTFYQNQMVLGQASITDTAKNANTTVTLSTDPDIQYKIESIVIATRQSPSGQDLSVNVTITNRKDKQIVTVKLTLNGGYQSTTLTTKNVTSGLTITQDRLKNSTLIIEATIKPGKEETASFNLKQSNSS</sequence>
<dbReference type="Proteomes" id="UP000663877">
    <property type="component" value="Unassembled WGS sequence"/>
</dbReference>
<keyword evidence="1" id="KW-0732">Signal</keyword>
<reference evidence="2" key="1">
    <citation type="submission" date="2021-02" db="EMBL/GenBank/DDBJ databases">
        <authorList>
            <person name="Nowell W R."/>
        </authorList>
    </citation>
    <scope>NUCLEOTIDE SEQUENCE</scope>
</reference>
<evidence type="ECO:0000313" key="5">
    <source>
        <dbReference type="Proteomes" id="UP000663832"/>
    </source>
</evidence>
<feature type="signal peptide" evidence="1">
    <location>
        <begin position="1"/>
        <end position="18"/>
    </location>
</feature>
<evidence type="ECO:0000313" key="6">
    <source>
        <dbReference type="Proteomes" id="UP000663877"/>
    </source>
</evidence>
<comment type="caution">
    <text evidence="2">The sequence shown here is derived from an EMBL/GenBank/DDBJ whole genome shotgun (WGS) entry which is preliminary data.</text>
</comment>
<protein>
    <submittedName>
        <fullName evidence="2">Uncharacterized protein</fullName>
    </submittedName>
</protein>
<dbReference type="EMBL" id="CAJNOM010000167">
    <property type="protein sequence ID" value="CAF1171746.1"/>
    <property type="molecule type" value="Genomic_DNA"/>
</dbReference>
<dbReference type="EMBL" id="CAJNOI010000022">
    <property type="protein sequence ID" value="CAF0843858.1"/>
    <property type="molecule type" value="Genomic_DNA"/>
</dbReference>